<keyword evidence="2" id="KW-1185">Reference proteome</keyword>
<dbReference type="RefSeq" id="WP_201823317.1">
    <property type="nucleotide sequence ID" value="NZ_JAERRH010000013.1"/>
</dbReference>
<evidence type="ECO:0000313" key="1">
    <source>
        <dbReference type="EMBL" id="MBL1108505.1"/>
    </source>
</evidence>
<name>A0ABS1P8W6_9ACTN</name>
<dbReference type="Proteomes" id="UP000621386">
    <property type="component" value="Unassembled WGS sequence"/>
</dbReference>
<evidence type="ECO:0000313" key="2">
    <source>
        <dbReference type="Proteomes" id="UP000621386"/>
    </source>
</evidence>
<accession>A0ABS1P8W6</accession>
<comment type="caution">
    <text evidence="1">The sequence shown here is derived from an EMBL/GenBank/DDBJ whole genome shotgun (WGS) entry which is preliminary data.</text>
</comment>
<sequence>MTATDTRPPVDVPAGLLPSLQFPDLGTLPDERGRGAACLWGGEPLSIATALDLGEHPHEGTTLFLRGCRVCTLRAALAAHKAHPGMCEQCTDDPSICEIRRGLRRLALELRR</sequence>
<dbReference type="EMBL" id="JAERRH010000013">
    <property type="protein sequence ID" value="MBL1108505.1"/>
    <property type="molecule type" value="Genomic_DNA"/>
</dbReference>
<protein>
    <submittedName>
        <fullName evidence="1">Uncharacterized protein</fullName>
    </submittedName>
</protein>
<organism evidence="1 2">
    <name type="scientific">Streptomyces musisoli</name>
    <dbReference type="NCBI Taxonomy" id="2802280"/>
    <lineage>
        <taxon>Bacteria</taxon>
        <taxon>Bacillati</taxon>
        <taxon>Actinomycetota</taxon>
        <taxon>Actinomycetes</taxon>
        <taxon>Kitasatosporales</taxon>
        <taxon>Streptomycetaceae</taxon>
        <taxon>Streptomyces</taxon>
    </lineage>
</organism>
<gene>
    <name evidence="1" type="ORF">JK361_28625</name>
</gene>
<proteinExistence type="predicted"/>
<reference evidence="1 2" key="1">
    <citation type="submission" date="2021-01" db="EMBL/GenBank/DDBJ databases">
        <title>WGS of actinomycetes isolated from Thailand.</title>
        <authorList>
            <person name="Thawai C."/>
        </authorList>
    </citation>
    <scope>NUCLEOTIDE SEQUENCE [LARGE SCALE GENOMIC DNA]</scope>
    <source>
        <strain evidence="1 2">CH5-8</strain>
    </source>
</reference>